<dbReference type="InterPro" id="IPR001005">
    <property type="entry name" value="SANT/Myb"/>
</dbReference>
<feature type="compositionally biased region" description="Basic and acidic residues" evidence="1">
    <location>
        <begin position="81"/>
        <end position="91"/>
    </location>
</feature>
<organism evidence="3 4">
    <name type="scientific">Magallana gigas</name>
    <name type="common">Pacific oyster</name>
    <name type="synonym">Crassostrea gigas</name>
    <dbReference type="NCBI Taxonomy" id="29159"/>
    <lineage>
        <taxon>Eukaryota</taxon>
        <taxon>Metazoa</taxon>
        <taxon>Spiralia</taxon>
        <taxon>Lophotrochozoa</taxon>
        <taxon>Mollusca</taxon>
        <taxon>Bivalvia</taxon>
        <taxon>Autobranchia</taxon>
        <taxon>Pteriomorphia</taxon>
        <taxon>Ostreida</taxon>
        <taxon>Ostreoidea</taxon>
        <taxon>Ostreidae</taxon>
        <taxon>Magallana</taxon>
    </lineage>
</organism>
<reference evidence="3" key="1">
    <citation type="submission" date="2022-08" db="UniProtKB">
        <authorList>
            <consortium name="EnsemblMetazoa"/>
        </authorList>
    </citation>
    <scope>IDENTIFICATION</scope>
    <source>
        <strain evidence="3">05x7-T-G4-1.051#20</strain>
    </source>
</reference>
<dbReference type="InterPro" id="IPR028002">
    <property type="entry name" value="Myb_DNA-bind_5"/>
</dbReference>
<dbReference type="GO" id="GO:0005634">
    <property type="term" value="C:nucleus"/>
    <property type="evidence" value="ECO:0007669"/>
    <property type="project" value="TreeGrafter"/>
</dbReference>
<feature type="region of interest" description="Disordered" evidence="1">
    <location>
        <begin position="132"/>
        <end position="210"/>
    </location>
</feature>
<dbReference type="EnsemblMetazoa" id="G27478.1">
    <property type="protein sequence ID" value="G27478.1:cds"/>
    <property type="gene ID" value="G27478"/>
</dbReference>
<dbReference type="PANTHER" id="PTHR23098">
    <property type="entry name" value="AGAP001331-PA-RELATED"/>
    <property type="match status" value="1"/>
</dbReference>
<name>A0A8W8LCN0_MAGGI</name>
<feature type="compositionally biased region" description="Acidic residues" evidence="1">
    <location>
        <begin position="169"/>
        <end position="183"/>
    </location>
</feature>
<feature type="compositionally biased region" description="Basic and acidic residues" evidence="1">
    <location>
        <begin position="184"/>
        <end position="194"/>
    </location>
</feature>
<proteinExistence type="predicted"/>
<feature type="compositionally biased region" description="Polar residues" evidence="1">
    <location>
        <begin position="135"/>
        <end position="158"/>
    </location>
</feature>
<evidence type="ECO:0000313" key="3">
    <source>
        <dbReference type="EnsemblMetazoa" id="G27478.1:cds"/>
    </source>
</evidence>
<dbReference type="Pfam" id="PF13873">
    <property type="entry name" value="Myb_DNA-bind_5"/>
    <property type="match status" value="1"/>
</dbReference>
<keyword evidence="4" id="KW-1185">Reference proteome</keyword>
<evidence type="ECO:0000259" key="2">
    <source>
        <dbReference type="PROSITE" id="PS50090"/>
    </source>
</evidence>
<dbReference type="AlphaFoldDB" id="A0A8W8LCN0"/>
<dbReference type="PANTHER" id="PTHR23098:SF16">
    <property type="entry name" value="REGULATORY PROTEIN ZESTE"/>
    <property type="match status" value="1"/>
</dbReference>
<accession>A0A8W8LCN0</accession>
<dbReference type="Proteomes" id="UP000005408">
    <property type="component" value="Unassembled WGS sequence"/>
</dbReference>
<feature type="region of interest" description="Disordered" evidence="1">
    <location>
        <begin position="81"/>
        <end position="108"/>
    </location>
</feature>
<sequence>MAESQKKASKRKPNWSDEELQIMASCVRENREILFGKFSSSVTSEKRKAVWNDITRQINAVSITCGTREAEEVKKRWKDAKMSVKKKEATRKNIVKRTGGGPPPDIGFKPWELDVLSLIPEETISGIEGAVDTAQKPSPSENEAGCSSSSQATESSIVEQPFVIKEVELPEFETETAPEEPPEEGEKINSDRRILKPSSQKKKKAPKDQLMGELVEIKRRRVEIEERKALAFERIASALEMKKK</sequence>
<evidence type="ECO:0000313" key="4">
    <source>
        <dbReference type="Proteomes" id="UP000005408"/>
    </source>
</evidence>
<evidence type="ECO:0000256" key="1">
    <source>
        <dbReference type="SAM" id="MobiDB-lite"/>
    </source>
</evidence>
<dbReference type="PROSITE" id="PS50090">
    <property type="entry name" value="MYB_LIKE"/>
    <property type="match status" value="1"/>
</dbReference>
<protein>
    <recommendedName>
        <fullName evidence="2">Myb-like domain-containing protein</fullName>
    </recommendedName>
</protein>
<feature type="domain" description="Myb-like" evidence="2">
    <location>
        <begin position="7"/>
        <end position="81"/>
    </location>
</feature>